<keyword evidence="4" id="KW-0284">Flavonoid biosynthesis</keyword>
<keyword evidence="3" id="KW-0560">Oxidoreductase</keyword>
<dbReference type="GO" id="GO:0009813">
    <property type="term" value="P:flavonoid biosynthetic process"/>
    <property type="evidence" value="ECO:0007669"/>
    <property type="project" value="UniProtKB-KW"/>
</dbReference>
<dbReference type="Pfam" id="PF01370">
    <property type="entry name" value="Epimerase"/>
    <property type="match status" value="1"/>
</dbReference>
<comment type="pathway">
    <text evidence="1">Secondary metabolite biosynthesis; flavonoid biosynthesis.</text>
</comment>
<dbReference type="GO" id="GO:0016616">
    <property type="term" value="F:oxidoreductase activity, acting on the CH-OH group of donors, NAD or NADP as acceptor"/>
    <property type="evidence" value="ECO:0007669"/>
    <property type="project" value="TreeGrafter"/>
</dbReference>
<dbReference type="Proteomes" id="UP001417504">
    <property type="component" value="Unassembled WGS sequence"/>
</dbReference>
<keyword evidence="2" id="KW-0521">NADP</keyword>
<proteinExistence type="inferred from homology"/>
<evidence type="ECO:0000256" key="5">
    <source>
        <dbReference type="ARBA" id="ARBA00023445"/>
    </source>
</evidence>
<dbReference type="InterPro" id="IPR036291">
    <property type="entry name" value="NAD(P)-bd_dom_sf"/>
</dbReference>
<reference evidence="7 8" key="1">
    <citation type="submission" date="2024-01" db="EMBL/GenBank/DDBJ databases">
        <title>Genome assemblies of Stephania.</title>
        <authorList>
            <person name="Yang L."/>
        </authorList>
    </citation>
    <scope>NUCLEOTIDE SEQUENCE [LARGE SCALE GENOMIC DNA]</scope>
    <source>
        <strain evidence="7">QJT</strain>
        <tissue evidence="7">Leaf</tissue>
    </source>
</reference>
<comment type="caution">
    <text evidence="7">The sequence shown here is derived from an EMBL/GenBank/DDBJ whole genome shotgun (WGS) entry which is preliminary data.</text>
</comment>
<evidence type="ECO:0000313" key="8">
    <source>
        <dbReference type="Proteomes" id="UP001417504"/>
    </source>
</evidence>
<dbReference type="SUPFAM" id="SSF51735">
    <property type="entry name" value="NAD(P)-binding Rossmann-fold domains"/>
    <property type="match status" value="1"/>
</dbReference>
<evidence type="ECO:0000313" key="7">
    <source>
        <dbReference type="EMBL" id="KAK9155908.1"/>
    </source>
</evidence>
<protein>
    <recommendedName>
        <fullName evidence="6">NAD-dependent epimerase/dehydratase domain-containing protein</fullName>
    </recommendedName>
</protein>
<evidence type="ECO:0000256" key="3">
    <source>
        <dbReference type="ARBA" id="ARBA00023002"/>
    </source>
</evidence>
<dbReference type="PANTHER" id="PTHR10366:SF288">
    <property type="entry name" value="ANTHOCYANIDIN REDUCTASE"/>
    <property type="match status" value="1"/>
</dbReference>
<evidence type="ECO:0000256" key="4">
    <source>
        <dbReference type="ARBA" id="ARBA00023241"/>
    </source>
</evidence>
<dbReference type="AlphaFoldDB" id="A0AAP0KNP1"/>
<dbReference type="InterPro" id="IPR001509">
    <property type="entry name" value="Epimerase_deHydtase"/>
</dbReference>
<keyword evidence="8" id="KW-1185">Reference proteome</keyword>
<evidence type="ECO:0000259" key="6">
    <source>
        <dbReference type="Pfam" id="PF01370"/>
    </source>
</evidence>
<dbReference type="Gene3D" id="3.40.50.720">
    <property type="entry name" value="NAD(P)-binding Rossmann-like Domain"/>
    <property type="match status" value="1"/>
</dbReference>
<feature type="domain" description="NAD-dependent epimerase/dehydratase" evidence="6">
    <location>
        <begin position="41"/>
        <end position="135"/>
    </location>
</feature>
<evidence type="ECO:0000256" key="1">
    <source>
        <dbReference type="ARBA" id="ARBA00004966"/>
    </source>
</evidence>
<comment type="similarity">
    <text evidence="5">Belongs to the NAD(P)-dependent epimerase/dehydratase family. Dihydroflavonol-4-reductase subfamily.</text>
</comment>
<dbReference type="InterPro" id="IPR050425">
    <property type="entry name" value="NAD(P)_dehydrat-like"/>
</dbReference>
<dbReference type="PANTHER" id="PTHR10366">
    <property type="entry name" value="NAD DEPENDENT EPIMERASE/DEHYDRATASE"/>
    <property type="match status" value="1"/>
</dbReference>
<organism evidence="7 8">
    <name type="scientific">Stephania japonica</name>
    <dbReference type="NCBI Taxonomy" id="461633"/>
    <lineage>
        <taxon>Eukaryota</taxon>
        <taxon>Viridiplantae</taxon>
        <taxon>Streptophyta</taxon>
        <taxon>Embryophyta</taxon>
        <taxon>Tracheophyta</taxon>
        <taxon>Spermatophyta</taxon>
        <taxon>Magnoliopsida</taxon>
        <taxon>Ranunculales</taxon>
        <taxon>Menispermaceae</taxon>
        <taxon>Menispermoideae</taxon>
        <taxon>Cissampelideae</taxon>
        <taxon>Stephania</taxon>
    </lineage>
</organism>
<dbReference type="EMBL" id="JBBNAE010000001">
    <property type="protein sequence ID" value="KAK9155908.1"/>
    <property type="molecule type" value="Genomic_DNA"/>
</dbReference>
<sequence>MKRVILTSSAAAVSIKNSKARSHEHDLVMDEENWTDVEFLASEKPPAWGYPVSKTLAEKAAWKCADENHIDLITVIPSLAAGPAMTSDVPSSIPIAMSLVTGNEPQIKTLKSMELVSGSISIPHVEDVVQAHIFLPKRNLRYICYTVNSSIVEIAKFLKARYPQYDITTDFEEGPATTMLSSEKLIKEGFRFKYGIDEIYEQSIQYLKEVGILQK</sequence>
<gene>
    <name evidence="7" type="ORF">Sjap_003388</name>
</gene>
<accession>A0AAP0KNP1</accession>
<evidence type="ECO:0000256" key="2">
    <source>
        <dbReference type="ARBA" id="ARBA00022857"/>
    </source>
</evidence>
<name>A0AAP0KNP1_9MAGN</name>